<dbReference type="Pfam" id="PF19561">
    <property type="entry name" value="DUF6083"/>
    <property type="match status" value="1"/>
</dbReference>
<dbReference type="InterPro" id="IPR045729">
    <property type="entry name" value="DUF6083"/>
</dbReference>
<dbReference type="EMBL" id="BAAAZY010000007">
    <property type="protein sequence ID" value="GAA4050831.1"/>
    <property type="molecule type" value="Genomic_DNA"/>
</dbReference>
<keyword evidence="2" id="KW-1185">Reference proteome</keyword>
<protein>
    <submittedName>
        <fullName evidence="1">DUF6083 domain-containing protein</fullName>
    </submittedName>
</protein>
<name>A0ABP7URK3_9ACTN</name>
<proteinExistence type="predicted"/>
<organism evidence="1 2">
    <name type="scientific">Streptomyces shaanxiensis</name>
    <dbReference type="NCBI Taxonomy" id="653357"/>
    <lineage>
        <taxon>Bacteria</taxon>
        <taxon>Bacillati</taxon>
        <taxon>Actinomycetota</taxon>
        <taxon>Actinomycetes</taxon>
        <taxon>Kitasatosporales</taxon>
        <taxon>Streptomycetaceae</taxon>
        <taxon>Streptomyces</taxon>
    </lineage>
</organism>
<dbReference type="Proteomes" id="UP001499984">
    <property type="component" value="Unassembled WGS sequence"/>
</dbReference>
<evidence type="ECO:0000313" key="2">
    <source>
        <dbReference type="Proteomes" id="UP001499984"/>
    </source>
</evidence>
<evidence type="ECO:0000313" key="1">
    <source>
        <dbReference type="EMBL" id="GAA4050831.1"/>
    </source>
</evidence>
<reference evidence="2" key="1">
    <citation type="journal article" date="2019" name="Int. J. Syst. Evol. Microbiol.">
        <title>The Global Catalogue of Microorganisms (GCM) 10K type strain sequencing project: providing services to taxonomists for standard genome sequencing and annotation.</title>
        <authorList>
            <consortium name="The Broad Institute Genomics Platform"/>
            <consortium name="The Broad Institute Genome Sequencing Center for Infectious Disease"/>
            <person name="Wu L."/>
            <person name="Ma J."/>
        </authorList>
    </citation>
    <scope>NUCLEOTIDE SEQUENCE [LARGE SCALE GENOMIC DNA]</scope>
    <source>
        <strain evidence="2">JCM 16925</strain>
    </source>
</reference>
<accession>A0ABP7URK3</accession>
<gene>
    <name evidence="1" type="ORF">GCM10022233_21800</name>
</gene>
<sequence length="126" mass="13925">MGADGGVRRLEVGQYACVFCGLPQDRVATLEQDWVLLEPDVEVLAHLVPAEHRWIVLSDGRVAVYGVCPPEADQRCRIEHRLACAEQGLPDLWPWLTALRGENGRQAERLATAEAEAREVELPDAG</sequence>
<comment type="caution">
    <text evidence="1">The sequence shown here is derived from an EMBL/GenBank/DDBJ whole genome shotgun (WGS) entry which is preliminary data.</text>
</comment>